<evidence type="ECO:0000259" key="2">
    <source>
        <dbReference type="PROSITE" id="PS50151"/>
    </source>
</evidence>
<dbReference type="GO" id="GO:0009432">
    <property type="term" value="P:SOS response"/>
    <property type="evidence" value="ECO:0007669"/>
    <property type="project" value="UniProtKB-KW"/>
</dbReference>
<dbReference type="InterPro" id="IPR004791">
    <property type="entry name" value="UvrC"/>
</dbReference>
<keyword evidence="1" id="KW-0742">SOS response</keyword>
<evidence type="ECO:0000256" key="1">
    <source>
        <dbReference type="ARBA" id="ARBA00023236"/>
    </source>
</evidence>
<dbReference type="InterPro" id="IPR001943">
    <property type="entry name" value="UVR_dom"/>
</dbReference>
<dbReference type="Gene3D" id="3.30.420.340">
    <property type="entry name" value="UvrC, RNAse H endonuclease domain"/>
    <property type="match status" value="1"/>
</dbReference>
<dbReference type="Pfam" id="PF08459">
    <property type="entry name" value="UvrC_RNaseH_dom"/>
    <property type="match status" value="1"/>
</dbReference>
<feature type="domain" description="UvrC family homology region profile" evidence="3">
    <location>
        <begin position="62"/>
        <end position="287"/>
    </location>
</feature>
<evidence type="ECO:0000259" key="3">
    <source>
        <dbReference type="PROSITE" id="PS50165"/>
    </source>
</evidence>
<proteinExistence type="predicted"/>
<keyword evidence="1" id="KW-0227">DNA damage</keyword>
<dbReference type="PROSITE" id="PS50165">
    <property type="entry name" value="UVRC"/>
    <property type="match status" value="1"/>
</dbReference>
<name>A0A382P3U2_9ZZZZ</name>
<dbReference type="PROSITE" id="PS50151">
    <property type="entry name" value="UVR"/>
    <property type="match status" value="1"/>
</dbReference>
<dbReference type="Pfam" id="PF22920">
    <property type="entry name" value="UvrC_RNaseH"/>
    <property type="match status" value="1"/>
</dbReference>
<dbReference type="InterPro" id="IPR038476">
    <property type="entry name" value="UvrC_RNase_H_dom_sf"/>
</dbReference>
<gene>
    <name evidence="4" type="ORF">METZ01_LOCUS320933</name>
</gene>
<dbReference type="InterPro" id="IPR036876">
    <property type="entry name" value="UVR_dom_sf"/>
</dbReference>
<evidence type="ECO:0000313" key="4">
    <source>
        <dbReference type="EMBL" id="SVC68079.1"/>
    </source>
</evidence>
<protein>
    <recommendedName>
        <fullName evidence="5">UvrC family homology region profile domain-containing protein</fullName>
    </recommendedName>
</protein>
<dbReference type="Pfam" id="PF02151">
    <property type="entry name" value="UVR"/>
    <property type="match status" value="1"/>
</dbReference>
<feature type="domain" description="UVR" evidence="2">
    <location>
        <begin position="12"/>
        <end position="47"/>
    </location>
</feature>
<dbReference type="GO" id="GO:0006289">
    <property type="term" value="P:nucleotide-excision repair"/>
    <property type="evidence" value="ECO:0007669"/>
    <property type="project" value="InterPro"/>
</dbReference>
<dbReference type="AlphaFoldDB" id="A0A382P3U2"/>
<dbReference type="Gene3D" id="4.10.860.10">
    <property type="entry name" value="UVR domain"/>
    <property type="match status" value="1"/>
</dbReference>
<dbReference type="PANTHER" id="PTHR30562">
    <property type="entry name" value="UVRC/OXIDOREDUCTASE"/>
    <property type="match status" value="1"/>
</dbReference>
<dbReference type="GO" id="GO:0009380">
    <property type="term" value="C:excinuclease repair complex"/>
    <property type="evidence" value="ECO:0007669"/>
    <property type="project" value="InterPro"/>
</dbReference>
<dbReference type="EMBL" id="UINC01104711">
    <property type="protein sequence ID" value="SVC68079.1"/>
    <property type="molecule type" value="Genomic_DNA"/>
</dbReference>
<dbReference type="NCBIfam" id="TIGR00194">
    <property type="entry name" value="uvrC"/>
    <property type="match status" value="1"/>
</dbReference>
<dbReference type="InterPro" id="IPR050066">
    <property type="entry name" value="UvrABC_protein_C"/>
</dbReference>
<dbReference type="InterPro" id="IPR001162">
    <property type="entry name" value="UvrC_RNase_H_dom"/>
</dbReference>
<organism evidence="4">
    <name type="scientific">marine metagenome</name>
    <dbReference type="NCBI Taxonomy" id="408172"/>
    <lineage>
        <taxon>unclassified sequences</taxon>
        <taxon>metagenomes</taxon>
        <taxon>ecological metagenomes</taxon>
    </lineage>
</organism>
<sequence>DNAVLFVEGKKEKIVKALTKPMQIAADELDYEKAAKLRDQIRSVREIQKKQYAGGKVNDVDIVVCAKNNNQACIQLSFIRSGLNLGSRKYYPRHIEEQSESDLIQAFLSQFYLNNKKLKKYPAEILVSHDIDEKTLVETVIYEKFKQNIKIKYKVRGERAKWLSIAKENAALDLRQKLAINENLTKRYKALQDLLSFAEPIEKMECFDISHMQGESTVGSCVVFGKNGAIKEQYRKFNIENITKGDDYAATSQIIRRRYMRLIKENNILPDLILIDGGKGQINVAKKELDELQLSHILILGIAKGPSRKAGMENLILSIDNEIIECDSASPALHLIQHIRDEAHRFAIVAHRQKRKKKR</sequence>
<reference evidence="4" key="1">
    <citation type="submission" date="2018-05" db="EMBL/GenBank/DDBJ databases">
        <authorList>
            <person name="Lanie J.A."/>
            <person name="Ng W.-L."/>
            <person name="Kazmierczak K.M."/>
            <person name="Andrzejewski T.M."/>
            <person name="Davidsen T.M."/>
            <person name="Wayne K.J."/>
            <person name="Tettelin H."/>
            <person name="Glass J.I."/>
            <person name="Rusch D."/>
            <person name="Podicherti R."/>
            <person name="Tsui H.-C.T."/>
            <person name="Winkler M.E."/>
        </authorList>
    </citation>
    <scope>NUCLEOTIDE SEQUENCE</scope>
</reference>
<dbReference type="GO" id="GO:0009381">
    <property type="term" value="F:excinuclease ABC activity"/>
    <property type="evidence" value="ECO:0007669"/>
    <property type="project" value="InterPro"/>
</dbReference>
<feature type="non-terminal residue" evidence="4">
    <location>
        <position position="359"/>
    </location>
</feature>
<evidence type="ECO:0008006" key="5">
    <source>
        <dbReference type="Google" id="ProtNLM"/>
    </source>
</evidence>
<accession>A0A382P3U2</accession>
<dbReference type="SUPFAM" id="SSF46600">
    <property type="entry name" value="C-terminal UvrC-binding domain of UvrB"/>
    <property type="match status" value="1"/>
</dbReference>
<dbReference type="PANTHER" id="PTHR30562:SF1">
    <property type="entry name" value="UVRABC SYSTEM PROTEIN C"/>
    <property type="match status" value="1"/>
</dbReference>
<dbReference type="FunFam" id="3.30.420.340:FF:000001">
    <property type="entry name" value="UvrABC system protein C"/>
    <property type="match status" value="1"/>
</dbReference>
<feature type="non-terminal residue" evidence="4">
    <location>
        <position position="1"/>
    </location>
</feature>